<dbReference type="RefSeq" id="WP_124329104.1">
    <property type="nucleotide sequence ID" value="NZ_BEXT01000001.1"/>
</dbReference>
<gene>
    <name evidence="4" type="ORF">DENIS_2834</name>
</gene>
<sequence>MKKRKNSEKALHAELERRILHGLACEWEMACRILKPAHQKYMKSPLFRLREMKYSLGKWFPVKREIALSRDFVLHHSWDSVVEVLLHEMAHQFAHEVLNGRHEKPHGPSFQEACRQLRANPKASGSYPPLSDRLCQTDQNTEDRILIRVRKLMALAESQNRHEAEAAMSKAHVLIAKHNIDLITHSRERVFISAFIGVPALRRFREEYALAHLLQDFYFVRGIWVSAYVMEKGKMGRVLEISGTARNVRMAGYVYDFVRHFTDMQWDAYTRSTPLSRYRKSDFAIGILEGFRSKLESPDDAGGEDTGTREMVRVEDPLLTGYMAYRYPHTRSIRRGAATQDGAVHSDGVRVGKKLVIAQGITETGKGGPRLIGSD</sequence>
<dbReference type="Pfam" id="PF23771">
    <property type="entry name" value="DUF7168"/>
    <property type="match status" value="1"/>
</dbReference>
<evidence type="ECO:0000259" key="2">
    <source>
        <dbReference type="Pfam" id="PF10979"/>
    </source>
</evidence>
<dbReference type="Pfam" id="PF10979">
    <property type="entry name" value="DUF2786"/>
    <property type="match status" value="1"/>
</dbReference>
<proteinExistence type="predicted"/>
<reference evidence="5" key="1">
    <citation type="submission" date="2017-11" db="EMBL/GenBank/DDBJ databases">
        <authorList>
            <person name="Watanabe M."/>
            <person name="Kojima H."/>
        </authorList>
    </citation>
    <scope>NUCLEOTIDE SEQUENCE [LARGE SCALE GENOMIC DNA]</scope>
    <source>
        <strain evidence="5">Tokyo 01</strain>
    </source>
</reference>
<keyword evidence="5" id="KW-1185">Reference proteome</keyword>
<comment type="caution">
    <text evidence="4">The sequence shown here is derived from an EMBL/GenBank/DDBJ whole genome shotgun (WGS) entry which is preliminary data.</text>
</comment>
<organism evidence="4 5">
    <name type="scientific">Desulfonema ishimotonii</name>
    <dbReference type="NCBI Taxonomy" id="45657"/>
    <lineage>
        <taxon>Bacteria</taxon>
        <taxon>Pseudomonadati</taxon>
        <taxon>Thermodesulfobacteriota</taxon>
        <taxon>Desulfobacteria</taxon>
        <taxon>Desulfobacterales</taxon>
        <taxon>Desulfococcaceae</taxon>
        <taxon>Desulfonema</taxon>
    </lineage>
</organism>
<reference evidence="5" key="2">
    <citation type="submission" date="2019-01" db="EMBL/GenBank/DDBJ databases">
        <title>Genome sequence of Desulfonema ishimotonii strain Tokyo 01.</title>
        <authorList>
            <person name="Fukui M."/>
        </authorList>
    </citation>
    <scope>NUCLEOTIDE SEQUENCE [LARGE SCALE GENOMIC DNA]</scope>
    <source>
        <strain evidence="5">Tokyo 01</strain>
    </source>
</reference>
<feature type="domain" description="SprT-like" evidence="1">
    <location>
        <begin position="50"/>
        <end position="120"/>
    </location>
</feature>
<evidence type="ECO:0000313" key="4">
    <source>
        <dbReference type="EMBL" id="GBC61872.1"/>
    </source>
</evidence>
<dbReference type="InterPro" id="IPR024498">
    <property type="entry name" value="DUF2786"/>
</dbReference>
<dbReference type="OrthoDB" id="249404at2"/>
<dbReference type="GO" id="GO:0006950">
    <property type="term" value="P:response to stress"/>
    <property type="evidence" value="ECO:0007669"/>
    <property type="project" value="UniProtKB-ARBA"/>
</dbReference>
<protein>
    <recommendedName>
        <fullName evidence="6">DUF2786 domain-containing protein</fullName>
    </recommendedName>
</protein>
<dbReference type="EMBL" id="BEXT01000001">
    <property type="protein sequence ID" value="GBC61872.1"/>
    <property type="molecule type" value="Genomic_DNA"/>
</dbReference>
<name>A0A401FXY8_9BACT</name>
<dbReference type="InterPro" id="IPR006640">
    <property type="entry name" value="SprT-like_domain"/>
</dbReference>
<evidence type="ECO:0000259" key="1">
    <source>
        <dbReference type="Pfam" id="PF10263"/>
    </source>
</evidence>
<evidence type="ECO:0000313" key="5">
    <source>
        <dbReference type="Proteomes" id="UP000288096"/>
    </source>
</evidence>
<accession>A0A401FXY8</accession>
<dbReference type="Pfam" id="PF10263">
    <property type="entry name" value="SprT-like"/>
    <property type="match status" value="1"/>
</dbReference>
<dbReference type="AlphaFoldDB" id="A0A401FXY8"/>
<feature type="domain" description="DUF7168" evidence="3">
    <location>
        <begin position="202"/>
        <end position="299"/>
    </location>
</feature>
<dbReference type="InterPro" id="IPR055592">
    <property type="entry name" value="DUF7168"/>
</dbReference>
<dbReference type="Proteomes" id="UP000288096">
    <property type="component" value="Unassembled WGS sequence"/>
</dbReference>
<evidence type="ECO:0008006" key="6">
    <source>
        <dbReference type="Google" id="ProtNLM"/>
    </source>
</evidence>
<feature type="domain" description="DUF2786" evidence="2">
    <location>
        <begin position="144"/>
        <end position="181"/>
    </location>
</feature>
<evidence type="ECO:0000259" key="3">
    <source>
        <dbReference type="Pfam" id="PF23771"/>
    </source>
</evidence>